<dbReference type="Proteomes" id="UP000028058">
    <property type="component" value="Unassembled WGS sequence"/>
</dbReference>
<organism evidence="1 2">
    <name type="scientific">Streptomyces xinghaiensis</name>
    <dbReference type="NCBI Taxonomy" id="1038928"/>
    <lineage>
        <taxon>Bacteria</taxon>
        <taxon>Bacillati</taxon>
        <taxon>Actinomycetota</taxon>
        <taxon>Actinomycetes</taxon>
        <taxon>Kitasatosporales</taxon>
        <taxon>Streptomycetaceae</taxon>
        <taxon>Streptomyces</taxon>
    </lineage>
</organism>
<proteinExistence type="predicted"/>
<reference evidence="1 2" key="1">
    <citation type="journal article" date="2014" name="Genome Announc.">
        <title>Draft Genome Sequence of Streptomyces fradiae ATCC 19609, a Strain Highly Sensitive to Antibiotics.</title>
        <authorList>
            <person name="Bekker O.B."/>
            <person name="Klimina K.M."/>
            <person name="Vatlin A.A."/>
            <person name="Zakharevich N.V."/>
            <person name="Kasianov A.S."/>
            <person name="Danilenko V.N."/>
        </authorList>
    </citation>
    <scope>NUCLEOTIDE SEQUENCE [LARGE SCALE GENOMIC DNA]</scope>
    <source>
        <strain evidence="1 2">ATCC 19609</strain>
    </source>
</reference>
<dbReference type="OrthoDB" id="4562192at2"/>
<comment type="caution">
    <text evidence="1">The sequence shown here is derived from an EMBL/GenBank/DDBJ whole genome shotgun (WGS) entry which is preliminary data.</text>
</comment>
<dbReference type="EMBL" id="JNAD02000002">
    <property type="protein sequence ID" value="RKM97926.1"/>
    <property type="molecule type" value="Genomic_DNA"/>
</dbReference>
<keyword evidence="2" id="KW-1185">Reference proteome</keyword>
<name>A0A3R7EX11_9ACTN</name>
<protein>
    <submittedName>
        <fullName evidence="1">Uncharacterized protein</fullName>
    </submittedName>
</protein>
<gene>
    <name evidence="1" type="ORF">SFRA_005120</name>
</gene>
<sequence length="325" mass="36023">MRTVFPYATLAGEVQIEVTGASLDGRSQPLHMISRQEHAVALHENERPDWREARLELRATLPERELASGPWTDVRCFAVVTEGATNTRTVGRLFRDTPGEDWRGSVNLARELHRRRADLQLVVSATVDGVGGRVIGSGERSWIVDLTTRTPVRPRDLNISEVDFRDPEHAWLNPFKDAPWLVETTGGDLPTVYLNLAFEGLKELLDTGGTPVERALRGTVAAQIAAEAWTAMFHSAIGELEVDDDGTPQWPGGWRDSVLRVMLPDVYPDLLPADALFEVHSSRADGSGWHELQSRIQYAASRRARVAKTLGTAIRTLDRPEGARA</sequence>
<accession>A0A3R7EX11</accession>
<evidence type="ECO:0000313" key="1">
    <source>
        <dbReference type="EMBL" id="RKM97926.1"/>
    </source>
</evidence>
<evidence type="ECO:0000313" key="2">
    <source>
        <dbReference type="Proteomes" id="UP000028058"/>
    </source>
</evidence>
<dbReference type="RefSeq" id="WP_043461822.1">
    <property type="nucleotide sequence ID" value="NZ_JBFACB010000003.1"/>
</dbReference>
<dbReference type="AlphaFoldDB" id="A0A3R7EX11"/>